<proteinExistence type="predicted"/>
<accession>A0ABV4C837</accession>
<comment type="caution">
    <text evidence="1">The sequence shown here is derived from an EMBL/GenBank/DDBJ whole genome shotgun (WGS) entry which is preliminary data.</text>
</comment>
<sequence length="89" mass="9273">MIRYANGAAAQGITDIAELHRRPVPGETSPIAAWDAASRAARDVSAPMSASAERYAVRAAYQSTSLVDTEDTDTLDAVAGNALRAGWPG</sequence>
<keyword evidence="2" id="KW-1185">Reference proteome</keyword>
<dbReference type="Proteomes" id="UP001564760">
    <property type="component" value="Unassembled WGS sequence"/>
</dbReference>
<gene>
    <name evidence="1" type="ORF">AB8998_28955</name>
</gene>
<evidence type="ECO:0000313" key="1">
    <source>
        <dbReference type="EMBL" id="MEY8018709.1"/>
    </source>
</evidence>
<organism evidence="1 2">
    <name type="scientific">Mycobacterium servetii</name>
    <dbReference type="NCBI Taxonomy" id="3237418"/>
    <lineage>
        <taxon>Bacteria</taxon>
        <taxon>Bacillati</taxon>
        <taxon>Actinomycetota</taxon>
        <taxon>Actinomycetes</taxon>
        <taxon>Mycobacteriales</taxon>
        <taxon>Mycobacteriaceae</taxon>
        <taxon>Mycobacterium</taxon>
    </lineage>
</organism>
<dbReference type="RefSeq" id="WP_369741302.1">
    <property type="nucleotide sequence ID" value="NZ_JBGEDP010000001.1"/>
</dbReference>
<reference evidence="1 2" key="1">
    <citation type="submission" date="2024-08" db="EMBL/GenBank/DDBJ databases">
        <title>Mycobacterium servetensis sp. nov., a novel rapid-growing mycobacterial species recovered from a human patient in Zaragoza, Spain.</title>
        <authorList>
            <person name="Tristancho-Baro A.I."/>
            <person name="Buenestado-Serrano S."/>
            <person name="Garcia De Viedma D."/>
            <person name="Milagro-Beamonte A."/>
            <person name="Burillo N."/>
            <person name="Sanz S."/>
            <person name="Lopez-Calleja A.I."/>
            <person name="Penas-Utrilla D."/>
            <person name="Guardingo M."/>
            <person name="Garcia M.J."/>
            <person name="Vinuelas-Bayon J."/>
        </authorList>
    </citation>
    <scope>NUCLEOTIDE SEQUENCE [LARGE SCALE GENOMIC DNA]</scope>
    <source>
        <strain evidence="2">HUMS_12744610</strain>
    </source>
</reference>
<dbReference type="EMBL" id="JBGEDP010000001">
    <property type="protein sequence ID" value="MEY8018709.1"/>
    <property type="molecule type" value="Genomic_DNA"/>
</dbReference>
<protein>
    <submittedName>
        <fullName evidence="1">Uncharacterized protein</fullName>
    </submittedName>
</protein>
<name>A0ABV4C837_9MYCO</name>
<evidence type="ECO:0000313" key="2">
    <source>
        <dbReference type="Proteomes" id="UP001564760"/>
    </source>
</evidence>